<proteinExistence type="predicted"/>
<feature type="non-terminal residue" evidence="1">
    <location>
        <position position="1"/>
    </location>
</feature>
<reference evidence="1" key="1">
    <citation type="journal article" date="2014" name="BMC Genomics">
        <title>Characterizing the developmental transcriptome of the oriental fruit fly, Bactrocera dorsalis (Diptera: Tephritidae) through comparative genomic analysis with Drosophila melanogaster utilizing modENCODE datasets.</title>
        <authorList>
            <person name="Geib S.M."/>
            <person name="Calla B."/>
            <person name="Hall B."/>
            <person name="Hou S."/>
            <person name="Manoukis N.C."/>
        </authorList>
    </citation>
    <scope>NUCLEOTIDE SEQUENCE</scope>
    <source>
        <strain evidence="1">Punador</strain>
    </source>
</reference>
<evidence type="ECO:0000313" key="1">
    <source>
        <dbReference type="EMBL" id="JAC35990.1"/>
    </source>
</evidence>
<protein>
    <submittedName>
        <fullName evidence="1">Uncharacterized protein</fullName>
    </submittedName>
</protein>
<organism evidence="1">
    <name type="scientific">Bactrocera dorsalis</name>
    <name type="common">Oriental fruit fly</name>
    <name type="synonym">Dacus dorsalis</name>
    <dbReference type="NCBI Taxonomy" id="27457"/>
    <lineage>
        <taxon>Eukaryota</taxon>
        <taxon>Metazoa</taxon>
        <taxon>Ecdysozoa</taxon>
        <taxon>Arthropoda</taxon>
        <taxon>Hexapoda</taxon>
        <taxon>Insecta</taxon>
        <taxon>Pterygota</taxon>
        <taxon>Neoptera</taxon>
        <taxon>Endopterygota</taxon>
        <taxon>Diptera</taxon>
        <taxon>Brachycera</taxon>
        <taxon>Muscomorpha</taxon>
        <taxon>Tephritoidea</taxon>
        <taxon>Tephritidae</taxon>
        <taxon>Bactrocera</taxon>
        <taxon>Bactrocera</taxon>
    </lineage>
</organism>
<sequence>LESMGKFLGNKKWAQWPPLSRPQPPVRIFSHRPINHVSVIQGNTCGCACHQHLFYSSRKCYCNPVACRMPLEQQQYPIDNLLATMAYRNLTQRLFDISNSDSTTTTPSSLAS</sequence>
<dbReference type="EMBL" id="GAKP01022964">
    <property type="protein sequence ID" value="JAC35990.1"/>
    <property type="molecule type" value="Transcribed_RNA"/>
</dbReference>
<dbReference type="AlphaFoldDB" id="A0A034V2H1"/>
<accession>A0A034V2H1</accession>
<name>A0A034V2H1_BACDO</name>